<dbReference type="EMBL" id="JAVIDL010000045">
    <property type="protein sequence ID" value="MDQ8937034.1"/>
    <property type="molecule type" value="Genomic_DNA"/>
</dbReference>
<dbReference type="RefSeq" id="WP_308982056.1">
    <property type="nucleotide sequence ID" value="NZ_JAVIDL010000045.1"/>
</dbReference>
<sequence>MKANEFVKEFGIEEAQFLIDEWDGEATNWSLETGFVFVGKSVDTHMLCIETLKRLVESHDLVESLGGLEKAKELLVEIANRDHRYAQHFEKPALEKAIVDVEACQ</sequence>
<protein>
    <submittedName>
        <fullName evidence="1">Uncharacterized protein</fullName>
    </submittedName>
</protein>
<evidence type="ECO:0000313" key="1">
    <source>
        <dbReference type="EMBL" id="MDQ8937034.1"/>
    </source>
</evidence>
<proteinExistence type="predicted"/>
<name>A0AAW8JCV7_9GAMM</name>
<organism evidence="1 2">
    <name type="scientific">Acinetobacter rudis</name>
    <dbReference type="NCBI Taxonomy" id="632955"/>
    <lineage>
        <taxon>Bacteria</taxon>
        <taxon>Pseudomonadati</taxon>
        <taxon>Pseudomonadota</taxon>
        <taxon>Gammaproteobacteria</taxon>
        <taxon>Moraxellales</taxon>
        <taxon>Moraxellaceae</taxon>
        <taxon>Acinetobacter</taxon>
    </lineage>
</organism>
<dbReference type="Proteomes" id="UP001243844">
    <property type="component" value="Unassembled WGS sequence"/>
</dbReference>
<gene>
    <name evidence="1" type="ORF">RFH47_15030</name>
</gene>
<reference evidence="1" key="1">
    <citation type="submission" date="2023-08" db="EMBL/GenBank/DDBJ databases">
        <title>Emergence of clinically-relevant ST2 carbapenem-resistant Acinetobacter baumannii strains in hospital sewages in Zhejiang, East of China.</title>
        <authorList>
            <person name="Kaichao C."/>
            <person name="Zhang R."/>
        </authorList>
    </citation>
    <scope>NUCLEOTIDE SEQUENCE</scope>
    <source>
        <strain evidence="1">M-RB-37</strain>
    </source>
</reference>
<accession>A0AAW8JCV7</accession>
<evidence type="ECO:0000313" key="2">
    <source>
        <dbReference type="Proteomes" id="UP001243844"/>
    </source>
</evidence>
<dbReference type="AlphaFoldDB" id="A0AAW8JCV7"/>
<comment type="caution">
    <text evidence="1">The sequence shown here is derived from an EMBL/GenBank/DDBJ whole genome shotgun (WGS) entry which is preliminary data.</text>
</comment>